<dbReference type="STRING" id="4537.A0A0E0L960"/>
<dbReference type="Gramene" id="OPUNC06G06500.1">
    <property type="protein sequence ID" value="OPUNC06G06500.1"/>
    <property type="gene ID" value="OPUNC06G06500"/>
</dbReference>
<reference evidence="1" key="1">
    <citation type="submission" date="2015-04" db="UniProtKB">
        <authorList>
            <consortium name="EnsemblPlants"/>
        </authorList>
    </citation>
    <scope>IDENTIFICATION</scope>
</reference>
<protein>
    <submittedName>
        <fullName evidence="1">Uncharacterized protein</fullName>
    </submittedName>
</protein>
<dbReference type="HOGENOM" id="CLU_1655006_0_0_1"/>
<dbReference type="AlphaFoldDB" id="A0A0E0L960"/>
<evidence type="ECO:0000313" key="1">
    <source>
        <dbReference type="EnsemblPlants" id="OPUNC06G06500.1"/>
    </source>
</evidence>
<reference evidence="1" key="2">
    <citation type="submission" date="2018-05" db="EMBL/GenBank/DDBJ databases">
        <title>OpunRS2 (Oryza punctata Reference Sequence Version 2).</title>
        <authorList>
            <person name="Zhang J."/>
            <person name="Kudrna D."/>
            <person name="Lee S."/>
            <person name="Talag J."/>
            <person name="Welchert J."/>
            <person name="Wing R.A."/>
        </authorList>
    </citation>
    <scope>NUCLEOTIDE SEQUENCE [LARGE SCALE GENOMIC DNA]</scope>
</reference>
<name>A0A0E0L960_ORYPU</name>
<organism evidence="1">
    <name type="scientific">Oryza punctata</name>
    <name type="common">Red rice</name>
    <dbReference type="NCBI Taxonomy" id="4537"/>
    <lineage>
        <taxon>Eukaryota</taxon>
        <taxon>Viridiplantae</taxon>
        <taxon>Streptophyta</taxon>
        <taxon>Embryophyta</taxon>
        <taxon>Tracheophyta</taxon>
        <taxon>Spermatophyta</taxon>
        <taxon>Magnoliopsida</taxon>
        <taxon>Liliopsida</taxon>
        <taxon>Poales</taxon>
        <taxon>Poaceae</taxon>
        <taxon>BOP clade</taxon>
        <taxon>Oryzoideae</taxon>
        <taxon>Oryzeae</taxon>
        <taxon>Oryzinae</taxon>
        <taxon>Oryza</taxon>
    </lineage>
</organism>
<evidence type="ECO:0000313" key="2">
    <source>
        <dbReference type="Proteomes" id="UP000026962"/>
    </source>
</evidence>
<accession>A0A0E0L960</accession>
<keyword evidence="2" id="KW-1185">Reference proteome</keyword>
<sequence>MVGWGSAGTGEGGGRGVDSRAAEGEFAFVGGSMSAAWGVVCGVCGEGWGSVGVCCTAVWERRWMWRWRGEVRDRSGPESGFYAIFQQHHGVGVEQTVVERDGGGGATTGLQELQFFSHDDHDSVAWLLNDPTLLGGTDHQLHQKTKDMAVDNGVTAMPQR</sequence>
<proteinExistence type="predicted"/>
<dbReference type="Proteomes" id="UP000026962">
    <property type="component" value="Chromosome 6"/>
</dbReference>
<dbReference type="EnsemblPlants" id="OPUNC06G06500.1">
    <property type="protein sequence ID" value="OPUNC06G06500.1"/>
    <property type="gene ID" value="OPUNC06G06500"/>
</dbReference>